<proteinExistence type="predicted"/>
<name>A0A8S0QFK6_OLEEU</name>
<dbReference type="Pfam" id="PF01535">
    <property type="entry name" value="PPR"/>
    <property type="match status" value="3"/>
</dbReference>
<dbReference type="SUPFAM" id="SSF81901">
    <property type="entry name" value="HCP-like"/>
    <property type="match status" value="1"/>
</dbReference>
<feature type="repeat" description="PPR" evidence="2">
    <location>
        <begin position="54"/>
        <end position="84"/>
    </location>
</feature>
<evidence type="ECO:0000256" key="2">
    <source>
        <dbReference type="PROSITE-ProRule" id="PRU00708"/>
    </source>
</evidence>
<dbReference type="Gramene" id="OE9A004025T1">
    <property type="protein sequence ID" value="OE9A004025C1"/>
    <property type="gene ID" value="OE9A004025"/>
</dbReference>
<dbReference type="EMBL" id="CACTIH010001858">
    <property type="protein sequence ID" value="CAA2966326.1"/>
    <property type="molecule type" value="Genomic_DNA"/>
</dbReference>
<dbReference type="NCBIfam" id="TIGR00756">
    <property type="entry name" value="PPR"/>
    <property type="match status" value="4"/>
</dbReference>
<dbReference type="PROSITE" id="PS51375">
    <property type="entry name" value="PPR"/>
    <property type="match status" value="5"/>
</dbReference>
<dbReference type="GO" id="GO:0009451">
    <property type="term" value="P:RNA modification"/>
    <property type="evidence" value="ECO:0007669"/>
    <property type="project" value="InterPro"/>
</dbReference>
<dbReference type="InterPro" id="IPR011990">
    <property type="entry name" value="TPR-like_helical_dom_sf"/>
</dbReference>
<accession>A0A8S0QFK6</accession>
<comment type="caution">
    <text evidence="3">The sequence shown here is derived from an EMBL/GenBank/DDBJ whole genome shotgun (WGS) entry which is preliminary data.</text>
</comment>
<evidence type="ECO:0000313" key="4">
    <source>
        <dbReference type="Proteomes" id="UP000594638"/>
    </source>
</evidence>
<feature type="repeat" description="PPR" evidence="2">
    <location>
        <begin position="349"/>
        <end position="383"/>
    </location>
</feature>
<dbReference type="InterPro" id="IPR046960">
    <property type="entry name" value="PPR_At4g14850-like_plant"/>
</dbReference>
<evidence type="ECO:0000256" key="1">
    <source>
        <dbReference type="ARBA" id="ARBA00022737"/>
    </source>
</evidence>
<dbReference type="InterPro" id="IPR002885">
    <property type="entry name" value="PPR_rpt"/>
</dbReference>
<gene>
    <name evidence="3" type="ORF">OLEA9_A004025</name>
</gene>
<dbReference type="OrthoDB" id="185373at2759"/>
<dbReference type="PANTHER" id="PTHR47926:SF533">
    <property type="entry name" value="DYW DOMAIN-CONTAINING PROTEIN"/>
    <property type="match status" value="1"/>
</dbReference>
<dbReference type="InterPro" id="IPR046848">
    <property type="entry name" value="E_motif"/>
</dbReference>
<dbReference type="GO" id="GO:0003723">
    <property type="term" value="F:RNA binding"/>
    <property type="evidence" value="ECO:0007669"/>
    <property type="project" value="InterPro"/>
</dbReference>
<dbReference type="FunFam" id="1.25.40.10:FF:000090">
    <property type="entry name" value="Pentatricopeptide repeat-containing protein, chloroplastic"/>
    <property type="match status" value="1"/>
</dbReference>
<dbReference type="PANTHER" id="PTHR47926">
    <property type="entry name" value="PENTATRICOPEPTIDE REPEAT-CONTAINING PROTEIN"/>
    <property type="match status" value="1"/>
</dbReference>
<dbReference type="Pfam" id="PF20431">
    <property type="entry name" value="E_motif"/>
    <property type="match status" value="1"/>
</dbReference>
<dbReference type="Pfam" id="PF13041">
    <property type="entry name" value="PPR_2"/>
    <property type="match status" value="3"/>
</dbReference>
<reference evidence="3 4" key="1">
    <citation type="submission" date="2019-12" db="EMBL/GenBank/DDBJ databases">
        <authorList>
            <person name="Alioto T."/>
            <person name="Alioto T."/>
            <person name="Gomez Garrido J."/>
        </authorList>
    </citation>
    <scope>NUCLEOTIDE SEQUENCE [LARGE SCALE GENOMIC DNA]</scope>
</reference>
<feature type="repeat" description="PPR" evidence="2">
    <location>
        <begin position="217"/>
        <end position="247"/>
    </location>
</feature>
<evidence type="ECO:0000313" key="3">
    <source>
        <dbReference type="EMBL" id="CAA2966326.1"/>
    </source>
</evidence>
<dbReference type="AlphaFoldDB" id="A0A8S0QFK6"/>
<sequence>MRLLRMLGFVLRTPSRHICTSSTVSLNQKINGYIRNGNLNEARKLFNQNPNSRNVISWNSMINGYIKICQIQQAQKLFDEMPQRDVVSWNTMLSGFRDSQKPQKAHQHFLEMMRKGPRPKELTFAVLISAFLNTKFDVLIQQLHCLVICSGLNLNVYLGSALMRGYIALGDCEGFCRVFDEILEKDVAPWNVLLLGYMEFGLINEAQRAFDAMPEKNAYSWSTLINGYAKNKKVNEAREAFNKLSKKDVVSWTAMIKGYVQGEKFVEALELFRLMMNSGTRPNHYTFSSVLDACAGCSSLVMGNEVHTCILKFGCPLDVILATSLVDMYAKCGDIDASCQIFESMLTKNLVSWNSIIGGYAKHGLATRASEEFERMVKSGVRPDEISFINLLSAFVHGGMVQEGEKIFNSMGTKYGIQAEMEHYASMVDLYGRAGLLEKAGKLIDSMPFEPDVVVWGALLGACGLHSSLDLAETAANGISKLQQDHPAVCSMLSKIYGENAVWGRVNELKKLMRKGHARKQNAGSWIESRHVFI</sequence>
<keyword evidence="1" id="KW-0677">Repeat</keyword>
<dbReference type="Gene3D" id="1.25.40.10">
    <property type="entry name" value="Tetratricopeptide repeat domain"/>
    <property type="match status" value="4"/>
</dbReference>
<keyword evidence="4" id="KW-1185">Reference proteome</keyword>
<feature type="repeat" description="PPR" evidence="2">
    <location>
        <begin position="85"/>
        <end position="119"/>
    </location>
</feature>
<protein>
    <submittedName>
        <fullName evidence="3">Pentatricopeptide repeat-containing At4g02750-like</fullName>
    </submittedName>
</protein>
<dbReference type="Proteomes" id="UP000594638">
    <property type="component" value="Unassembled WGS sequence"/>
</dbReference>
<organism evidence="3 4">
    <name type="scientific">Olea europaea subsp. europaea</name>
    <dbReference type="NCBI Taxonomy" id="158383"/>
    <lineage>
        <taxon>Eukaryota</taxon>
        <taxon>Viridiplantae</taxon>
        <taxon>Streptophyta</taxon>
        <taxon>Embryophyta</taxon>
        <taxon>Tracheophyta</taxon>
        <taxon>Spermatophyta</taxon>
        <taxon>Magnoliopsida</taxon>
        <taxon>eudicotyledons</taxon>
        <taxon>Gunneridae</taxon>
        <taxon>Pentapetalae</taxon>
        <taxon>asterids</taxon>
        <taxon>lamiids</taxon>
        <taxon>Lamiales</taxon>
        <taxon>Oleaceae</taxon>
        <taxon>Oleeae</taxon>
        <taxon>Olea</taxon>
    </lineage>
</organism>
<feature type="repeat" description="PPR" evidence="2">
    <location>
        <begin position="248"/>
        <end position="282"/>
    </location>
</feature>